<keyword evidence="4" id="KW-1185">Reference proteome</keyword>
<dbReference type="GO" id="GO:0005840">
    <property type="term" value="C:ribosome"/>
    <property type="evidence" value="ECO:0007669"/>
    <property type="project" value="UniProtKB-KW"/>
</dbReference>
<evidence type="ECO:0000313" key="4">
    <source>
        <dbReference type="Proteomes" id="UP000218282"/>
    </source>
</evidence>
<dbReference type="SMART" id="SM00065">
    <property type="entry name" value="GAF"/>
    <property type="match status" value="1"/>
</dbReference>
<dbReference type="GO" id="GO:0005829">
    <property type="term" value="C:cytosol"/>
    <property type="evidence" value="ECO:0007669"/>
    <property type="project" value="TreeGrafter"/>
</dbReference>
<name>A0A2A5RW26_9LACT</name>
<proteinExistence type="inferred from homology"/>
<protein>
    <submittedName>
        <fullName evidence="3">30S ribosomal protein S1</fullName>
    </submittedName>
</protein>
<dbReference type="GO" id="GO:0033745">
    <property type="term" value="F:L-methionine-(R)-S-oxide reductase activity"/>
    <property type="evidence" value="ECO:0007669"/>
    <property type="project" value="TreeGrafter"/>
</dbReference>
<dbReference type="Pfam" id="PF13185">
    <property type="entry name" value="GAF_2"/>
    <property type="match status" value="1"/>
</dbReference>
<evidence type="ECO:0000256" key="1">
    <source>
        <dbReference type="ARBA" id="ARBA00038454"/>
    </source>
</evidence>
<reference evidence="3 4" key="1">
    <citation type="submission" date="2014-12" db="EMBL/GenBank/DDBJ databases">
        <title>Draft genome sequences of 10 type strains of Lactococcus.</title>
        <authorList>
            <person name="Sun Z."/>
            <person name="Zhong Z."/>
            <person name="Liu W."/>
            <person name="Zhang W."/>
            <person name="Zhang H."/>
        </authorList>
    </citation>
    <scope>NUCLEOTIDE SEQUENCE [LARGE SCALE GENOMIC DNA]</scope>
    <source>
        <strain evidence="3 4">DSM 6634</strain>
    </source>
</reference>
<accession>A0A2A5RW26</accession>
<keyword evidence="3" id="KW-0687">Ribonucleoprotein</keyword>
<dbReference type="PANTHER" id="PTHR21021">
    <property type="entry name" value="GAF/PUTATIVE CYTOSKELETAL PROTEIN"/>
    <property type="match status" value="1"/>
</dbReference>
<dbReference type="FunFam" id="3.30.450.40:FF:000008">
    <property type="entry name" value="GAF domain-containing proteins"/>
    <property type="match status" value="1"/>
</dbReference>
<gene>
    <name evidence="3" type="ORF">RU86_GL000828</name>
</gene>
<dbReference type="RefSeq" id="WP_179296260.1">
    <property type="nucleotide sequence ID" value="NZ_JXJW01000017.1"/>
</dbReference>
<comment type="similarity">
    <text evidence="1">Belongs to the free Met sulfoxide reductase family.</text>
</comment>
<dbReference type="AlphaFoldDB" id="A0A2A5RW26"/>
<dbReference type="PANTHER" id="PTHR21021:SF15">
    <property type="entry name" value="FREE METHIONINE-R-SULFOXIDE REDUCTASE"/>
    <property type="match status" value="1"/>
</dbReference>
<dbReference type="InterPro" id="IPR051330">
    <property type="entry name" value="Phosphatase_reg/MetRdx"/>
</dbReference>
<dbReference type="Proteomes" id="UP000218282">
    <property type="component" value="Unassembled WGS sequence"/>
</dbReference>
<organism evidence="3 4">
    <name type="scientific">Pseudolactococcus piscium</name>
    <dbReference type="NCBI Taxonomy" id="1364"/>
    <lineage>
        <taxon>Bacteria</taxon>
        <taxon>Bacillati</taxon>
        <taxon>Bacillota</taxon>
        <taxon>Bacilli</taxon>
        <taxon>Lactobacillales</taxon>
        <taxon>Streptococcaceae</taxon>
        <taxon>Pseudolactococcus</taxon>
    </lineage>
</organism>
<evidence type="ECO:0000259" key="2">
    <source>
        <dbReference type="SMART" id="SM00065"/>
    </source>
</evidence>
<keyword evidence="3" id="KW-0689">Ribosomal protein</keyword>
<dbReference type="SUPFAM" id="SSF55781">
    <property type="entry name" value="GAF domain-like"/>
    <property type="match status" value="1"/>
</dbReference>
<sequence length="169" mass="18672">MKKMSRQEKYELALLQLDALLDETGNALSNLANACALLSQVLTDQVFVGFYLFDGEKLVLGPFQGGISCVNITLGKGVCGQAASENKTIIVDDVSLHQNYIACDAAARSEIVVPMVKHGKLLGVLDLDATIIKGYDQIDREFLEQFCQLLIDKTTWHFNQFSIEAKDEK</sequence>
<feature type="domain" description="GAF" evidence="2">
    <location>
        <begin position="16"/>
        <end position="166"/>
    </location>
</feature>
<evidence type="ECO:0000313" key="3">
    <source>
        <dbReference type="EMBL" id="PCS05449.1"/>
    </source>
</evidence>
<dbReference type="InterPro" id="IPR003018">
    <property type="entry name" value="GAF"/>
</dbReference>
<dbReference type="InterPro" id="IPR029016">
    <property type="entry name" value="GAF-like_dom_sf"/>
</dbReference>
<dbReference type="Gene3D" id="3.30.450.40">
    <property type="match status" value="1"/>
</dbReference>
<dbReference type="EMBL" id="JXJW01000017">
    <property type="protein sequence ID" value="PCS05449.1"/>
    <property type="molecule type" value="Genomic_DNA"/>
</dbReference>
<comment type="caution">
    <text evidence="3">The sequence shown here is derived from an EMBL/GenBank/DDBJ whole genome shotgun (WGS) entry which is preliminary data.</text>
</comment>